<feature type="compositionally biased region" description="Acidic residues" evidence="1">
    <location>
        <begin position="22"/>
        <end position="36"/>
    </location>
</feature>
<gene>
    <name evidence="3" type="ORF">NDU88_007714</name>
</gene>
<dbReference type="EMBL" id="JANPWB010000010">
    <property type="protein sequence ID" value="KAJ1141381.1"/>
    <property type="molecule type" value="Genomic_DNA"/>
</dbReference>
<organism evidence="3 4">
    <name type="scientific">Pleurodeles waltl</name>
    <name type="common">Iberian ribbed newt</name>
    <dbReference type="NCBI Taxonomy" id="8319"/>
    <lineage>
        <taxon>Eukaryota</taxon>
        <taxon>Metazoa</taxon>
        <taxon>Chordata</taxon>
        <taxon>Craniata</taxon>
        <taxon>Vertebrata</taxon>
        <taxon>Euteleostomi</taxon>
        <taxon>Amphibia</taxon>
        <taxon>Batrachia</taxon>
        <taxon>Caudata</taxon>
        <taxon>Salamandroidea</taxon>
        <taxon>Salamandridae</taxon>
        <taxon>Pleurodelinae</taxon>
        <taxon>Pleurodeles</taxon>
    </lineage>
</organism>
<feature type="region of interest" description="Disordered" evidence="1">
    <location>
        <begin position="1"/>
        <end position="78"/>
    </location>
</feature>
<dbReference type="Pfam" id="PF13843">
    <property type="entry name" value="DDE_Tnp_1_7"/>
    <property type="match status" value="1"/>
</dbReference>
<keyword evidence="4" id="KW-1185">Reference proteome</keyword>
<dbReference type="PANTHER" id="PTHR46599">
    <property type="entry name" value="PIGGYBAC TRANSPOSABLE ELEMENT-DERIVED PROTEIN 4"/>
    <property type="match status" value="1"/>
</dbReference>
<dbReference type="InterPro" id="IPR029526">
    <property type="entry name" value="PGBD"/>
</dbReference>
<accession>A0AAV7QLH8</accession>
<sequence length="217" mass="23836">MTADQALTRVMEDSSDVGSETETADTETASEGDDNGAESGSDFSVGGVPSDDTFSSESEGDNDDIRAVPSQAHSGQRDHIGLAEPREHVLSAANTERVLSWQPPCLVQPQIPPFTGDAGCKVDTANFLPVDYIYLFLDVEFLQKIVQQSNLRADQFLRERGVTLGPHSRAHQWTPTSLEELKIFLGLTLKMGLVQKPTLQSYWTTRTVWVTPIFAHT</sequence>
<reference evidence="3" key="1">
    <citation type="journal article" date="2022" name="bioRxiv">
        <title>Sequencing and chromosome-scale assembly of the giantPleurodeles waltlgenome.</title>
        <authorList>
            <person name="Brown T."/>
            <person name="Elewa A."/>
            <person name="Iarovenko S."/>
            <person name="Subramanian E."/>
            <person name="Araus A.J."/>
            <person name="Petzold A."/>
            <person name="Susuki M."/>
            <person name="Suzuki K.-i.T."/>
            <person name="Hayashi T."/>
            <person name="Toyoda A."/>
            <person name="Oliveira C."/>
            <person name="Osipova E."/>
            <person name="Leigh N.D."/>
            <person name="Simon A."/>
            <person name="Yun M.H."/>
        </authorList>
    </citation>
    <scope>NUCLEOTIDE SEQUENCE</scope>
    <source>
        <strain evidence="3">20211129_DDA</strain>
        <tissue evidence="3">Liver</tissue>
    </source>
</reference>
<evidence type="ECO:0000313" key="3">
    <source>
        <dbReference type="EMBL" id="KAJ1141381.1"/>
    </source>
</evidence>
<dbReference type="Proteomes" id="UP001066276">
    <property type="component" value="Chromosome 6"/>
</dbReference>
<evidence type="ECO:0000313" key="4">
    <source>
        <dbReference type="Proteomes" id="UP001066276"/>
    </source>
</evidence>
<feature type="domain" description="PiggyBac transposable element-derived protein" evidence="2">
    <location>
        <begin position="129"/>
        <end position="215"/>
    </location>
</feature>
<protein>
    <recommendedName>
        <fullName evidence="2">PiggyBac transposable element-derived protein domain-containing protein</fullName>
    </recommendedName>
</protein>
<comment type="caution">
    <text evidence="3">The sequence shown here is derived from an EMBL/GenBank/DDBJ whole genome shotgun (WGS) entry which is preliminary data.</text>
</comment>
<name>A0AAV7QLH8_PLEWA</name>
<dbReference type="AlphaFoldDB" id="A0AAV7QLH8"/>
<proteinExistence type="predicted"/>
<evidence type="ECO:0000256" key="1">
    <source>
        <dbReference type="SAM" id="MobiDB-lite"/>
    </source>
</evidence>
<dbReference type="PANTHER" id="PTHR46599:SF3">
    <property type="entry name" value="PIGGYBAC TRANSPOSABLE ELEMENT-DERIVED PROTEIN 4"/>
    <property type="match status" value="1"/>
</dbReference>
<evidence type="ECO:0000259" key="2">
    <source>
        <dbReference type="Pfam" id="PF13843"/>
    </source>
</evidence>